<dbReference type="STRING" id="391595.RLO149_c044390"/>
<evidence type="ECO:0000259" key="6">
    <source>
        <dbReference type="Pfam" id="PF02350"/>
    </source>
</evidence>
<dbReference type="PANTHER" id="PTHR43174:SF2">
    <property type="entry name" value="UDP-N-ACETYLGLUCOSAMINE 2-EPIMERASE"/>
    <property type="match status" value="1"/>
</dbReference>
<sequence length="373" mass="40765">MRKVMLVFGTRPEAIKMAPVVKALQEDPGTQTCVCVTGQHREMLDQVLDVFSIVPDHNLRIMKSGQTLFDISAGILTGLQAVVAEEKPDVILVHGDTTTTLAASVVAYYSDIPLGHVEAGLRTGNLRSPWPEEGNRRVAGALARWHFASTESARQNLLRENVPDTNILVTGNTVIDALLMAQEILETDETIRQSTEQKLSGIDPGKEILLVTGHRRESFGGGFERICAALGQIASDFPDLQIVYPVHLNPNVRQPVFDLLGARSNIRLMEPLDYLPFVRLMARSKIILTDSGGIQEEAPSLGKPVLVMRDTTERPEAIEAGTARLVGTDPEMIVSTTSELLQNATAYETMSTAHNPYGDGKASERIVGFMNNE</sequence>
<dbReference type="Pfam" id="PF02350">
    <property type="entry name" value="Epimerase_2"/>
    <property type="match status" value="1"/>
</dbReference>
<evidence type="ECO:0000256" key="1">
    <source>
        <dbReference type="ARBA" id="ARBA00023235"/>
    </source>
</evidence>
<reference evidence="7 8" key="1">
    <citation type="journal article" date="2011" name="BMC Genomics">
        <title>Comparative genome analysis and genome-guided physiological analysis of Roseobacter litoralis.</title>
        <authorList>
            <person name="Kalhoefer D."/>
            <person name="Thole S."/>
            <person name="Voget S."/>
            <person name="Lehmann R."/>
            <person name="Liesegang H."/>
            <person name="Wollher A."/>
            <person name="Daniel R."/>
            <person name="Simon M."/>
            <person name="Brinkhoff T."/>
        </authorList>
    </citation>
    <scope>NUCLEOTIDE SEQUENCE [LARGE SCALE GENOMIC DNA]</scope>
    <source>
        <strain evidence="8">ATCC 49566 / DSM 6996 / JCM 21268 / NBRC 15278 / OCh 149</strain>
    </source>
</reference>
<evidence type="ECO:0000256" key="5">
    <source>
        <dbReference type="RuleBase" id="RU003513"/>
    </source>
</evidence>
<dbReference type="EC" id="5.1.3.14" evidence="4"/>
<evidence type="ECO:0000313" key="7">
    <source>
        <dbReference type="EMBL" id="AEI96326.1"/>
    </source>
</evidence>
<dbReference type="InterPro" id="IPR003331">
    <property type="entry name" value="UDP_GlcNAc_Epimerase_2_dom"/>
</dbReference>
<keyword evidence="8" id="KW-1185">Reference proteome</keyword>
<comment type="similarity">
    <text evidence="3 5">Belongs to the UDP-N-acetylglucosamine 2-epimerase family.</text>
</comment>
<proteinExistence type="inferred from homology"/>
<dbReference type="InterPro" id="IPR029767">
    <property type="entry name" value="WecB-like"/>
</dbReference>
<gene>
    <name evidence="7" type="primary">wecB</name>
    <name evidence="7" type="ordered locus">RLO149_c044390</name>
</gene>
<dbReference type="AlphaFoldDB" id="F7ZJ81"/>
<dbReference type="SUPFAM" id="SSF53756">
    <property type="entry name" value="UDP-Glycosyltransferase/glycogen phosphorylase"/>
    <property type="match status" value="1"/>
</dbReference>
<dbReference type="RefSeq" id="WP_013964195.1">
    <property type="nucleotide sequence ID" value="NC_015730.1"/>
</dbReference>
<accession>F7ZJ81</accession>
<evidence type="ECO:0000256" key="2">
    <source>
        <dbReference type="ARBA" id="ARBA00036080"/>
    </source>
</evidence>
<name>F7ZJ81_ROSLO</name>
<dbReference type="HOGENOM" id="CLU_041674_1_0_5"/>
<comment type="catalytic activity">
    <reaction evidence="2">
        <text>UDP-N-acetyl-alpha-D-glucosamine = UDP-N-acetyl-alpha-D-mannosamine</text>
        <dbReference type="Rhea" id="RHEA:17213"/>
        <dbReference type="ChEBI" id="CHEBI:57705"/>
        <dbReference type="ChEBI" id="CHEBI:68623"/>
        <dbReference type="EC" id="5.1.3.14"/>
    </reaction>
</comment>
<dbReference type="NCBIfam" id="TIGR00236">
    <property type="entry name" value="wecB"/>
    <property type="match status" value="1"/>
</dbReference>
<dbReference type="CDD" id="cd03786">
    <property type="entry name" value="GTB_UDP-GlcNAc_2-Epimerase"/>
    <property type="match status" value="1"/>
</dbReference>
<dbReference type="EMBL" id="CP002623">
    <property type="protein sequence ID" value="AEI96326.1"/>
    <property type="molecule type" value="Genomic_DNA"/>
</dbReference>
<evidence type="ECO:0000256" key="3">
    <source>
        <dbReference type="ARBA" id="ARBA00038209"/>
    </source>
</evidence>
<dbReference type="FunFam" id="3.40.50.2000:FF:000043">
    <property type="entry name" value="UDP-N-acetylglucosamine 2-epimerase"/>
    <property type="match status" value="1"/>
</dbReference>
<dbReference type="Gene3D" id="3.40.50.2000">
    <property type="entry name" value="Glycogen Phosphorylase B"/>
    <property type="match status" value="2"/>
</dbReference>
<dbReference type="PANTHER" id="PTHR43174">
    <property type="entry name" value="UDP-N-ACETYLGLUCOSAMINE 2-EPIMERASE"/>
    <property type="match status" value="1"/>
</dbReference>
<dbReference type="GO" id="GO:0008761">
    <property type="term" value="F:UDP-N-acetylglucosamine 2-epimerase activity"/>
    <property type="evidence" value="ECO:0007669"/>
    <property type="project" value="UniProtKB-EC"/>
</dbReference>
<dbReference type="Proteomes" id="UP000001353">
    <property type="component" value="Chromosome"/>
</dbReference>
<protein>
    <recommendedName>
        <fullName evidence="4">UDP-N-acetylglucosamine 2-epimerase (non-hydrolyzing)</fullName>
        <ecNumber evidence="4">5.1.3.14</ecNumber>
    </recommendedName>
</protein>
<dbReference type="eggNOG" id="COG0381">
    <property type="taxonomic scope" value="Bacteria"/>
</dbReference>
<keyword evidence="1 5" id="KW-0413">Isomerase</keyword>
<organism evidence="7 8">
    <name type="scientific">Roseobacter litoralis (strain ATCC 49566 / DSM 6996 / JCM 21268 / NBRC 15278 / OCh 149)</name>
    <dbReference type="NCBI Taxonomy" id="391595"/>
    <lineage>
        <taxon>Bacteria</taxon>
        <taxon>Pseudomonadati</taxon>
        <taxon>Pseudomonadota</taxon>
        <taxon>Alphaproteobacteria</taxon>
        <taxon>Rhodobacterales</taxon>
        <taxon>Roseobacteraceae</taxon>
        <taxon>Roseobacter</taxon>
    </lineage>
</organism>
<evidence type="ECO:0000313" key="8">
    <source>
        <dbReference type="Proteomes" id="UP000001353"/>
    </source>
</evidence>
<feature type="domain" description="UDP-N-acetylglucosamine 2-epimerase" evidence="6">
    <location>
        <begin position="22"/>
        <end position="370"/>
    </location>
</feature>
<dbReference type="KEGG" id="rli:RLO149_c044390"/>
<evidence type="ECO:0000256" key="4">
    <source>
        <dbReference type="ARBA" id="ARBA00038858"/>
    </source>
</evidence>